<dbReference type="Proteomes" id="UP001140076">
    <property type="component" value="Unassembled WGS sequence"/>
</dbReference>
<evidence type="ECO:0000256" key="5">
    <source>
        <dbReference type="SAM" id="MobiDB-lite"/>
    </source>
</evidence>
<protein>
    <recommendedName>
        <fullName evidence="2">aminodeoxychorismate synthase</fullName>
        <ecNumber evidence="2">2.6.1.85</ecNumber>
    </recommendedName>
</protein>
<dbReference type="SUPFAM" id="SSF52317">
    <property type="entry name" value="Class I glutamine amidotransferase-like"/>
    <property type="match status" value="1"/>
</dbReference>
<evidence type="ECO:0000313" key="10">
    <source>
        <dbReference type="Proteomes" id="UP001140076"/>
    </source>
</evidence>
<feature type="domain" description="Anthranilate synthase component I N-terminal" evidence="8">
    <location>
        <begin position="292"/>
        <end position="420"/>
    </location>
</feature>
<dbReference type="PRINTS" id="PR00097">
    <property type="entry name" value="ANTSNTHASEII"/>
</dbReference>
<dbReference type="Gene3D" id="3.60.120.10">
    <property type="entry name" value="Anthranilate synthase"/>
    <property type="match status" value="1"/>
</dbReference>
<organism evidence="9 10">
    <name type="scientific">Streptomonospora mangrovi</name>
    <dbReference type="NCBI Taxonomy" id="2883123"/>
    <lineage>
        <taxon>Bacteria</taxon>
        <taxon>Bacillati</taxon>
        <taxon>Actinomycetota</taxon>
        <taxon>Actinomycetes</taxon>
        <taxon>Streptosporangiales</taxon>
        <taxon>Nocardiopsidaceae</taxon>
        <taxon>Streptomonospora</taxon>
    </lineage>
</organism>
<evidence type="ECO:0000259" key="8">
    <source>
        <dbReference type="Pfam" id="PF04715"/>
    </source>
</evidence>
<evidence type="ECO:0000313" key="9">
    <source>
        <dbReference type="EMBL" id="MDA0563475.1"/>
    </source>
</evidence>
<keyword evidence="10" id="KW-1185">Reference proteome</keyword>
<comment type="similarity">
    <text evidence="1">In the C-terminal section; belongs to the anthranilate synthase component I family.</text>
</comment>
<feature type="compositionally biased region" description="Basic and acidic residues" evidence="5">
    <location>
        <begin position="549"/>
        <end position="558"/>
    </location>
</feature>
<dbReference type="Pfam" id="PF00117">
    <property type="entry name" value="GATase"/>
    <property type="match status" value="1"/>
</dbReference>
<dbReference type="GO" id="GO:0005737">
    <property type="term" value="C:cytoplasm"/>
    <property type="evidence" value="ECO:0007669"/>
    <property type="project" value="TreeGrafter"/>
</dbReference>
<evidence type="ECO:0000256" key="3">
    <source>
        <dbReference type="ARBA" id="ARBA00022679"/>
    </source>
</evidence>
<name>A0A9X3SE86_9ACTN</name>
<dbReference type="EC" id="2.6.1.85" evidence="2"/>
<feature type="domain" description="Glutamine amidotransferase" evidence="6">
    <location>
        <begin position="4"/>
        <end position="187"/>
    </location>
</feature>
<feature type="domain" description="Chorismate-utilising enzyme C-terminal" evidence="7">
    <location>
        <begin position="477"/>
        <end position="729"/>
    </location>
</feature>
<keyword evidence="3" id="KW-0808">Transferase</keyword>
<gene>
    <name evidence="9" type="ORF">LG943_03890</name>
</gene>
<dbReference type="Pfam" id="PF04715">
    <property type="entry name" value="Anth_synt_I_N"/>
    <property type="match status" value="1"/>
</dbReference>
<dbReference type="SUPFAM" id="SSF56322">
    <property type="entry name" value="ADC synthase"/>
    <property type="match status" value="1"/>
</dbReference>
<dbReference type="PRINTS" id="PR00096">
    <property type="entry name" value="GATASE"/>
</dbReference>
<keyword evidence="4" id="KW-0315">Glutamine amidotransferase</keyword>
<accession>A0A9X3SE86</accession>
<dbReference type="PANTHER" id="PTHR11236">
    <property type="entry name" value="AMINOBENZOATE/ANTHRANILATE SYNTHASE"/>
    <property type="match status" value="1"/>
</dbReference>
<feature type="compositionally biased region" description="Pro residues" evidence="5">
    <location>
        <begin position="219"/>
        <end position="235"/>
    </location>
</feature>
<proteinExistence type="inferred from homology"/>
<dbReference type="EMBL" id="JAJAQC010000004">
    <property type="protein sequence ID" value="MDA0563475.1"/>
    <property type="molecule type" value="Genomic_DNA"/>
</dbReference>
<evidence type="ECO:0000259" key="6">
    <source>
        <dbReference type="Pfam" id="PF00117"/>
    </source>
</evidence>
<dbReference type="InterPro" id="IPR005801">
    <property type="entry name" value="ADC_synthase"/>
</dbReference>
<dbReference type="Gene3D" id="3.40.50.880">
    <property type="match status" value="1"/>
</dbReference>
<comment type="caution">
    <text evidence="9">The sequence shown here is derived from an EMBL/GenBank/DDBJ whole genome shotgun (WGS) entry which is preliminary data.</text>
</comment>
<dbReference type="GO" id="GO:0046820">
    <property type="term" value="F:4-amino-4-deoxychorismate synthase activity"/>
    <property type="evidence" value="ECO:0007669"/>
    <property type="project" value="UniProtKB-EC"/>
</dbReference>
<evidence type="ECO:0000256" key="2">
    <source>
        <dbReference type="ARBA" id="ARBA00013139"/>
    </source>
</evidence>
<evidence type="ECO:0000259" key="7">
    <source>
        <dbReference type="Pfam" id="PF00425"/>
    </source>
</evidence>
<evidence type="ECO:0000256" key="4">
    <source>
        <dbReference type="ARBA" id="ARBA00022962"/>
    </source>
</evidence>
<dbReference type="PANTHER" id="PTHR11236:SF18">
    <property type="entry name" value="AMINODEOXYCHORISMATE SYNTHASE"/>
    <property type="match status" value="1"/>
</dbReference>
<dbReference type="InterPro" id="IPR017926">
    <property type="entry name" value="GATASE"/>
</dbReference>
<dbReference type="InterPro" id="IPR006221">
    <property type="entry name" value="TrpG/PapA_dom"/>
</dbReference>
<feature type="region of interest" description="Disordered" evidence="5">
    <location>
        <begin position="549"/>
        <end position="568"/>
    </location>
</feature>
<reference evidence="9" key="1">
    <citation type="submission" date="2021-10" db="EMBL/GenBank/DDBJ databases">
        <title>Streptomonospora sp. nov., isolated from mangrove soil.</title>
        <authorList>
            <person name="Chen X."/>
            <person name="Ge X."/>
            <person name="Liu W."/>
        </authorList>
    </citation>
    <scope>NUCLEOTIDE SEQUENCE</scope>
    <source>
        <strain evidence="9">S1-112</strain>
    </source>
</reference>
<dbReference type="RefSeq" id="WP_270070757.1">
    <property type="nucleotide sequence ID" value="NZ_JAJAQC010000004.1"/>
</dbReference>
<dbReference type="InterPro" id="IPR006805">
    <property type="entry name" value="Anth_synth_I_N"/>
</dbReference>
<dbReference type="InterPro" id="IPR029062">
    <property type="entry name" value="Class_I_gatase-like"/>
</dbReference>
<dbReference type="AlphaFoldDB" id="A0A9X3SE86"/>
<dbReference type="PROSITE" id="PS51273">
    <property type="entry name" value="GATASE_TYPE_1"/>
    <property type="match status" value="1"/>
</dbReference>
<dbReference type="InterPro" id="IPR015890">
    <property type="entry name" value="Chorismate_C"/>
</dbReference>
<dbReference type="NCBIfam" id="TIGR00566">
    <property type="entry name" value="trpG_papA"/>
    <property type="match status" value="1"/>
</dbReference>
<dbReference type="Pfam" id="PF00425">
    <property type="entry name" value="Chorismate_bind"/>
    <property type="match status" value="1"/>
</dbReference>
<dbReference type="CDD" id="cd01743">
    <property type="entry name" value="GATase1_Anthranilate_Synthase"/>
    <property type="match status" value="1"/>
</dbReference>
<sequence length="753" mass="78406">MRVLLVDNHDSYTHNLAHLVAGVTRQAPRVLANDDARLPGLDLADFDALVVSPGPGRPHNPRDLGALPRLLAGARLPVLGVCLGHQAIAHLAGAVVAAAPVPRHGHLTTVTHTGTGLFAGLVPGFTAVRYHSLAVAAPLPAHLEALAWAEDGVVMALRHRALPRWGVQFHPESVASEHGRDLVANFAALAREARASRLGHAAPGPTPDLAPPLRIGPASPAPVPSGPAPGPPSGPTPGGTAGEARSALWARPAAPGPASVAAPGPVLLGGEDLAVRTLPRAVAGEAAFGLLYAGSDHAFWLDSGRLGATGRFSFLGDAGGPRGEVLTYRVGEGAVRVARPGARERREPGTVFDALRRRLPDRPRPASGLPFDFTGGYVGYLGYEVKADCGGRAAHRADTADAVWLRCDRFVAVDRTGGRTYAVASGPGAEEWAAATAARLARLPAEPAPPPAPHPAPHAGAPAARWEPLLERGHCGYLADIKECLDLLALGESYEICLTNRLRAPAPQEDDLAFYRRLRRSAPAPYAALLRLGATAVFSASPERFLRIGPDGRAESRPIKGTAPRHPDPAVDARLAQALRTGAKTRAENLMIVDLLRNDLARVCRVGSVEVPAFMYTESHGTVHQLVSTVRGRLSGGVHPVEAVRACFPAGSMTGAPKERTMEIIDALEGSARGVYSGALGYFSHQGTADLSVVIRTAVRHGGRLTAGAGGAIVLDSDLEEEYAEMLLKAGVPLSALAPAPTSPSPSPAAESA</sequence>
<evidence type="ECO:0000256" key="1">
    <source>
        <dbReference type="ARBA" id="ARBA00005970"/>
    </source>
</evidence>
<feature type="region of interest" description="Disordered" evidence="5">
    <location>
        <begin position="199"/>
        <end position="243"/>
    </location>
</feature>
<dbReference type="GO" id="GO:0000162">
    <property type="term" value="P:L-tryptophan biosynthetic process"/>
    <property type="evidence" value="ECO:0007669"/>
    <property type="project" value="TreeGrafter"/>
</dbReference>
<dbReference type="InterPro" id="IPR019999">
    <property type="entry name" value="Anth_synth_I-like"/>
</dbReference>
<dbReference type="PRINTS" id="PR00099">
    <property type="entry name" value="CPSGATASE"/>
</dbReference>
<dbReference type="GO" id="GO:0008153">
    <property type="term" value="P:4-aminobenzoate biosynthetic process"/>
    <property type="evidence" value="ECO:0007669"/>
    <property type="project" value="TreeGrafter"/>
</dbReference>